<keyword evidence="3" id="KW-1185">Reference proteome</keyword>
<evidence type="ECO:0008006" key="4">
    <source>
        <dbReference type="Google" id="ProtNLM"/>
    </source>
</evidence>
<dbReference type="InParanoid" id="E9GKH1"/>
<proteinExistence type="predicted"/>
<gene>
    <name evidence="2" type="ORF">DAPPUDRAFT_103833</name>
</gene>
<dbReference type="HOGENOM" id="CLU_1422819_0_0_1"/>
<accession>E9GKH1</accession>
<evidence type="ECO:0000256" key="1">
    <source>
        <dbReference type="SAM" id="MobiDB-lite"/>
    </source>
</evidence>
<dbReference type="KEGG" id="dpx:DAPPUDRAFT_103833"/>
<protein>
    <recommendedName>
        <fullName evidence="4">DDE Tnp4 domain-containing protein</fullName>
    </recommendedName>
</protein>
<organism evidence="2 3">
    <name type="scientific">Daphnia pulex</name>
    <name type="common">Water flea</name>
    <dbReference type="NCBI Taxonomy" id="6669"/>
    <lineage>
        <taxon>Eukaryota</taxon>
        <taxon>Metazoa</taxon>
        <taxon>Ecdysozoa</taxon>
        <taxon>Arthropoda</taxon>
        <taxon>Crustacea</taxon>
        <taxon>Branchiopoda</taxon>
        <taxon>Diplostraca</taxon>
        <taxon>Cladocera</taxon>
        <taxon>Anomopoda</taxon>
        <taxon>Daphniidae</taxon>
        <taxon>Daphnia</taxon>
    </lineage>
</organism>
<dbReference type="EMBL" id="GL732549">
    <property type="protein sequence ID" value="EFX79991.1"/>
    <property type="molecule type" value="Genomic_DNA"/>
</dbReference>
<feature type="region of interest" description="Disordered" evidence="1">
    <location>
        <begin position="163"/>
        <end position="183"/>
    </location>
</feature>
<dbReference type="AlphaFoldDB" id="E9GKH1"/>
<evidence type="ECO:0000313" key="2">
    <source>
        <dbReference type="EMBL" id="EFX79991.1"/>
    </source>
</evidence>
<reference evidence="2 3" key="1">
    <citation type="journal article" date="2011" name="Science">
        <title>The ecoresponsive genome of Daphnia pulex.</title>
        <authorList>
            <person name="Colbourne J.K."/>
            <person name="Pfrender M.E."/>
            <person name="Gilbert D."/>
            <person name="Thomas W.K."/>
            <person name="Tucker A."/>
            <person name="Oakley T.H."/>
            <person name="Tokishita S."/>
            <person name="Aerts A."/>
            <person name="Arnold G.J."/>
            <person name="Basu M.K."/>
            <person name="Bauer D.J."/>
            <person name="Caceres C.E."/>
            <person name="Carmel L."/>
            <person name="Casola C."/>
            <person name="Choi J.H."/>
            <person name="Detter J.C."/>
            <person name="Dong Q."/>
            <person name="Dusheyko S."/>
            <person name="Eads B.D."/>
            <person name="Frohlich T."/>
            <person name="Geiler-Samerotte K.A."/>
            <person name="Gerlach D."/>
            <person name="Hatcher P."/>
            <person name="Jogdeo S."/>
            <person name="Krijgsveld J."/>
            <person name="Kriventseva E.V."/>
            <person name="Kultz D."/>
            <person name="Laforsch C."/>
            <person name="Lindquist E."/>
            <person name="Lopez J."/>
            <person name="Manak J.R."/>
            <person name="Muller J."/>
            <person name="Pangilinan J."/>
            <person name="Patwardhan R.P."/>
            <person name="Pitluck S."/>
            <person name="Pritham E.J."/>
            <person name="Rechtsteiner A."/>
            <person name="Rho M."/>
            <person name="Rogozin I.B."/>
            <person name="Sakarya O."/>
            <person name="Salamov A."/>
            <person name="Schaack S."/>
            <person name="Shapiro H."/>
            <person name="Shiga Y."/>
            <person name="Skalitzky C."/>
            <person name="Smith Z."/>
            <person name="Souvorov A."/>
            <person name="Sung W."/>
            <person name="Tang Z."/>
            <person name="Tsuchiya D."/>
            <person name="Tu H."/>
            <person name="Vos H."/>
            <person name="Wang M."/>
            <person name="Wolf Y.I."/>
            <person name="Yamagata H."/>
            <person name="Yamada T."/>
            <person name="Ye Y."/>
            <person name="Shaw J.R."/>
            <person name="Andrews J."/>
            <person name="Crease T.J."/>
            <person name="Tang H."/>
            <person name="Lucas S.M."/>
            <person name="Robertson H.M."/>
            <person name="Bork P."/>
            <person name="Koonin E.V."/>
            <person name="Zdobnov E.M."/>
            <person name="Grigoriev I.V."/>
            <person name="Lynch M."/>
            <person name="Boore J.L."/>
        </authorList>
    </citation>
    <scope>NUCLEOTIDE SEQUENCE [LARGE SCALE GENOMIC DNA]</scope>
</reference>
<dbReference type="Proteomes" id="UP000000305">
    <property type="component" value="Unassembled WGS sequence"/>
</dbReference>
<dbReference type="OrthoDB" id="10359219at2759"/>
<sequence>MSSLFHKKICQSLAATQIRLTSDSSDDGILDVAHVLNDINVVLGENRSDNEDSVQRQEVRRKKRDRMRPFYKKRRDVLEYFDDDKIRRTFRFDRVFIQFITGTFQTVVGNVLKVSHQASVSRCVKHDFQNIARIPGVAGVIVACCVLNKIALDCNQYLDEDEMEDLSDDDNDEPPDRRNENNMSLIPLFVT</sequence>
<evidence type="ECO:0000313" key="3">
    <source>
        <dbReference type="Proteomes" id="UP000000305"/>
    </source>
</evidence>
<name>E9GKH1_DAPPU</name>
<feature type="compositionally biased region" description="Acidic residues" evidence="1">
    <location>
        <begin position="163"/>
        <end position="173"/>
    </location>
</feature>